<dbReference type="Proteomes" id="UP000291084">
    <property type="component" value="Chromosome 3"/>
</dbReference>
<name>A0A0S3RNH6_PHAAN</name>
<dbReference type="InterPro" id="IPR004045">
    <property type="entry name" value="Glutathione_S-Trfase_N"/>
</dbReference>
<dbReference type="OrthoDB" id="418495at2759"/>
<evidence type="ECO:0008006" key="5">
    <source>
        <dbReference type="Google" id="ProtNLM"/>
    </source>
</evidence>
<evidence type="ECO:0000259" key="1">
    <source>
        <dbReference type="PROSITE" id="PS50404"/>
    </source>
</evidence>
<dbReference type="SUPFAM" id="SSF52833">
    <property type="entry name" value="Thioredoxin-like"/>
    <property type="match status" value="1"/>
</dbReference>
<dbReference type="InterPro" id="IPR010987">
    <property type="entry name" value="Glutathione-S-Trfase_C-like"/>
</dbReference>
<feature type="domain" description="GST N-terminal" evidence="1">
    <location>
        <begin position="12"/>
        <end position="93"/>
    </location>
</feature>
<evidence type="ECO:0000259" key="2">
    <source>
        <dbReference type="PROSITE" id="PS50405"/>
    </source>
</evidence>
<organism evidence="3 4">
    <name type="scientific">Vigna angularis var. angularis</name>
    <dbReference type="NCBI Taxonomy" id="157739"/>
    <lineage>
        <taxon>Eukaryota</taxon>
        <taxon>Viridiplantae</taxon>
        <taxon>Streptophyta</taxon>
        <taxon>Embryophyta</taxon>
        <taxon>Tracheophyta</taxon>
        <taxon>Spermatophyta</taxon>
        <taxon>Magnoliopsida</taxon>
        <taxon>eudicotyledons</taxon>
        <taxon>Gunneridae</taxon>
        <taxon>Pentapetalae</taxon>
        <taxon>rosids</taxon>
        <taxon>fabids</taxon>
        <taxon>Fabales</taxon>
        <taxon>Fabaceae</taxon>
        <taxon>Papilionoideae</taxon>
        <taxon>50 kb inversion clade</taxon>
        <taxon>NPAAA clade</taxon>
        <taxon>indigoferoid/millettioid clade</taxon>
        <taxon>Phaseoleae</taxon>
        <taxon>Vigna</taxon>
    </lineage>
</organism>
<dbReference type="Gene3D" id="3.40.30.10">
    <property type="entry name" value="Glutaredoxin"/>
    <property type="match status" value="1"/>
</dbReference>
<dbReference type="Pfam" id="PF02798">
    <property type="entry name" value="GST_N"/>
    <property type="match status" value="1"/>
</dbReference>
<dbReference type="CDD" id="cd00299">
    <property type="entry name" value="GST_C_family"/>
    <property type="match status" value="1"/>
</dbReference>
<evidence type="ECO:0000313" key="3">
    <source>
        <dbReference type="EMBL" id="BAT82154.1"/>
    </source>
</evidence>
<dbReference type="InterPro" id="IPR036249">
    <property type="entry name" value="Thioredoxin-like_sf"/>
</dbReference>
<dbReference type="SUPFAM" id="SSF47616">
    <property type="entry name" value="GST C-terminal domain-like"/>
    <property type="match status" value="1"/>
</dbReference>
<dbReference type="EMBL" id="AP015036">
    <property type="protein sequence ID" value="BAT82154.1"/>
    <property type="molecule type" value="Genomic_DNA"/>
</dbReference>
<sequence length="280" mass="33277">MAHYLQKILPEKKMQLYHHPLDLDSQRVRISLEEEGVDYTSHHVNPITGKNLDSSFFKMNRRGRVPVFQNGSHIIYNTIDIIQYIERIAVVSSGAESISTSNREVIEWMQRIQDWDPKFFTLAHIPEKYRVYVSKFIRQVVIARMSESPELAGDYHRKLREAYETEEKLKEADVLRRGKEHLVRLLDEVERQLCETPFLAGQDFTMADVMLIPVLARLKLLDLENEYITGRPNIAEYWLLVKQRPSYKRVIGKYFNGWRKHKTLLKTWFLVRIRSLLKRY</sequence>
<dbReference type="PROSITE" id="PS50404">
    <property type="entry name" value="GST_NTER"/>
    <property type="match status" value="1"/>
</dbReference>
<dbReference type="GO" id="GO:0004364">
    <property type="term" value="F:glutathione transferase activity"/>
    <property type="evidence" value="ECO:0007669"/>
    <property type="project" value="InterPro"/>
</dbReference>
<keyword evidence="4" id="KW-1185">Reference proteome</keyword>
<reference evidence="3 4" key="1">
    <citation type="journal article" date="2015" name="Sci. Rep.">
        <title>The power of single molecule real-time sequencing technology in the de novo assembly of a eukaryotic genome.</title>
        <authorList>
            <person name="Sakai H."/>
            <person name="Naito K."/>
            <person name="Ogiso-Tanaka E."/>
            <person name="Takahashi Y."/>
            <person name="Iseki K."/>
            <person name="Muto C."/>
            <person name="Satou K."/>
            <person name="Teruya K."/>
            <person name="Shiroma A."/>
            <person name="Shimoji M."/>
            <person name="Hirano T."/>
            <person name="Itoh T."/>
            <person name="Kaga A."/>
            <person name="Tomooka N."/>
        </authorList>
    </citation>
    <scope>NUCLEOTIDE SEQUENCE [LARGE SCALE GENOMIC DNA]</scope>
    <source>
        <strain evidence="4">cv. Shumari</strain>
    </source>
</reference>
<dbReference type="PANTHER" id="PTHR45374:SF1">
    <property type="entry name" value="GLUTATHIONE S-TRANSFERASE TCHQD"/>
    <property type="match status" value="1"/>
</dbReference>
<dbReference type="InterPro" id="IPR036282">
    <property type="entry name" value="Glutathione-S-Trfase_C_sf"/>
</dbReference>
<evidence type="ECO:0000313" key="4">
    <source>
        <dbReference type="Proteomes" id="UP000291084"/>
    </source>
</evidence>
<dbReference type="CDD" id="cd00570">
    <property type="entry name" value="GST_N_family"/>
    <property type="match status" value="1"/>
</dbReference>
<dbReference type="Pfam" id="PF13410">
    <property type="entry name" value="GST_C_2"/>
    <property type="match status" value="1"/>
</dbReference>
<dbReference type="Gene3D" id="1.20.1050.10">
    <property type="match status" value="1"/>
</dbReference>
<dbReference type="PROSITE" id="PS50405">
    <property type="entry name" value="GST_CTER"/>
    <property type="match status" value="1"/>
</dbReference>
<dbReference type="InterPro" id="IPR044617">
    <property type="entry name" value="TCHQD"/>
</dbReference>
<protein>
    <recommendedName>
        <fullName evidence="5">Glutathione S-transferase TCHQD</fullName>
    </recommendedName>
</protein>
<dbReference type="AlphaFoldDB" id="A0A0S3RNH6"/>
<accession>A0A0S3RNH6</accession>
<dbReference type="PANTHER" id="PTHR45374">
    <property type="entry name" value="GLUTATHIONE S-TRANSFERASE TCHQD"/>
    <property type="match status" value="1"/>
</dbReference>
<gene>
    <name evidence="3" type="primary">Vigan.03G211900</name>
    <name evidence="3" type="ORF">VIGAN_03211900</name>
</gene>
<proteinExistence type="predicted"/>
<feature type="domain" description="GST C-terminal" evidence="2">
    <location>
        <begin position="102"/>
        <end position="264"/>
    </location>
</feature>